<evidence type="ECO:0000313" key="2">
    <source>
        <dbReference type="Proteomes" id="UP000021315"/>
    </source>
</evidence>
<dbReference type="EMBL" id="JDST02000096">
    <property type="protein sequence ID" value="KFB75293.1"/>
    <property type="molecule type" value="Genomic_DNA"/>
</dbReference>
<dbReference type="Proteomes" id="UP000021315">
    <property type="component" value="Unassembled WGS sequence"/>
</dbReference>
<keyword evidence="2" id="KW-1185">Reference proteome</keyword>
<organism evidence="1 2">
    <name type="scientific">Candidatus Accumulibacter cognatus</name>
    <dbReference type="NCBI Taxonomy" id="2954383"/>
    <lineage>
        <taxon>Bacteria</taxon>
        <taxon>Pseudomonadati</taxon>
        <taxon>Pseudomonadota</taxon>
        <taxon>Betaproteobacteria</taxon>
        <taxon>Candidatus Accumulibacter</taxon>
    </lineage>
</organism>
<evidence type="ECO:0000313" key="1">
    <source>
        <dbReference type="EMBL" id="KFB75293.1"/>
    </source>
</evidence>
<name>A0A080M200_9PROT</name>
<gene>
    <name evidence="1" type="ORF">AW06_003665</name>
</gene>
<proteinExistence type="predicted"/>
<reference evidence="1" key="1">
    <citation type="submission" date="2014-02" db="EMBL/GenBank/DDBJ databases">
        <title>Expanding our view of genomic diversity in Candidatus Accumulibacter clades.</title>
        <authorList>
            <person name="Skennerton C.T."/>
            <person name="Barr J.J."/>
            <person name="Slater F.R."/>
            <person name="Bond P.L."/>
            <person name="Tyson G.W."/>
        </authorList>
    </citation>
    <scope>NUCLEOTIDE SEQUENCE [LARGE SCALE GENOMIC DNA]</scope>
</reference>
<dbReference type="AlphaFoldDB" id="A0A080M200"/>
<protein>
    <submittedName>
        <fullName evidence="1">Uncharacterized protein</fullName>
    </submittedName>
</protein>
<comment type="caution">
    <text evidence="1">The sequence shown here is derived from an EMBL/GenBank/DDBJ whole genome shotgun (WGS) entry which is preliminary data.</text>
</comment>
<sequence>MLYRIHYDTFATFKKYIDACLRDFGSRFNGNKQTLVIVNFQLFSKTESCAV</sequence>
<accession>A0A080M200</accession>